<sequence length="75" mass="8050">MLTLQNALNSPTSIAVCSGTLAPLRTFLRCVTVLPKPINKILTLACTNVEAVVRAGFLVPITDYSLKPSIRPPKT</sequence>
<evidence type="ECO:0000313" key="1">
    <source>
        <dbReference type="EMBL" id="KTB38792.1"/>
    </source>
</evidence>
<dbReference type="Proteomes" id="UP000054988">
    <property type="component" value="Unassembled WGS sequence"/>
</dbReference>
<proteinExistence type="predicted"/>
<organism evidence="1 2">
    <name type="scientific">Moniliophthora roreri</name>
    <name type="common">Frosty pod rot fungus</name>
    <name type="synonym">Monilia roreri</name>
    <dbReference type="NCBI Taxonomy" id="221103"/>
    <lineage>
        <taxon>Eukaryota</taxon>
        <taxon>Fungi</taxon>
        <taxon>Dikarya</taxon>
        <taxon>Basidiomycota</taxon>
        <taxon>Agaricomycotina</taxon>
        <taxon>Agaricomycetes</taxon>
        <taxon>Agaricomycetidae</taxon>
        <taxon>Agaricales</taxon>
        <taxon>Marasmiineae</taxon>
        <taxon>Marasmiaceae</taxon>
        <taxon>Moniliophthora</taxon>
    </lineage>
</organism>
<gene>
    <name evidence="1" type="ORF">WG66_8646</name>
</gene>
<name>A0A0W0FRK4_MONRR</name>
<protein>
    <submittedName>
        <fullName evidence="1">Uncharacterized protein</fullName>
    </submittedName>
</protein>
<accession>A0A0W0FRK4</accession>
<comment type="caution">
    <text evidence="1">The sequence shown here is derived from an EMBL/GenBank/DDBJ whole genome shotgun (WGS) entry which is preliminary data.</text>
</comment>
<dbReference type="AlphaFoldDB" id="A0A0W0FRK4"/>
<reference evidence="1 2" key="1">
    <citation type="submission" date="2015-12" db="EMBL/GenBank/DDBJ databases">
        <title>Draft genome sequence of Moniliophthora roreri, the causal agent of frosty pod rot of cacao.</title>
        <authorList>
            <person name="Aime M.C."/>
            <person name="Diaz-Valderrama J.R."/>
            <person name="Kijpornyongpan T."/>
            <person name="Phillips-Mora W."/>
        </authorList>
    </citation>
    <scope>NUCLEOTIDE SEQUENCE [LARGE SCALE GENOMIC DNA]</scope>
    <source>
        <strain evidence="1 2">MCA 2952</strain>
    </source>
</reference>
<dbReference type="EMBL" id="LATX01001729">
    <property type="protein sequence ID" value="KTB38792.1"/>
    <property type="molecule type" value="Genomic_DNA"/>
</dbReference>
<evidence type="ECO:0000313" key="2">
    <source>
        <dbReference type="Proteomes" id="UP000054988"/>
    </source>
</evidence>